<sequence>MQATEGFNETESTLKTMKNGSAEPFCYDRVMRTSAAKARYYAHIAPA</sequence>
<proteinExistence type="predicted"/>
<evidence type="ECO:0000313" key="1">
    <source>
        <dbReference type="EMBL" id="SCB78257.1"/>
    </source>
</evidence>
<accession>A0A1C3Z776</accession>
<organism evidence="1 2">
    <name type="scientific">Kosakonia oryziphila</name>
    <dbReference type="NCBI Taxonomy" id="1005667"/>
    <lineage>
        <taxon>Bacteria</taxon>
        <taxon>Pseudomonadati</taxon>
        <taxon>Pseudomonadota</taxon>
        <taxon>Gammaproteobacteria</taxon>
        <taxon>Enterobacterales</taxon>
        <taxon>Enterobacteriaceae</taxon>
        <taxon>Kosakonia</taxon>
    </lineage>
</organism>
<gene>
    <name evidence="1" type="ORF">GA0061070_1001192</name>
</gene>
<keyword evidence="2" id="KW-1185">Reference proteome</keyword>
<dbReference type="Proteomes" id="UP000198515">
    <property type="component" value="Unassembled WGS sequence"/>
</dbReference>
<dbReference type="EMBL" id="FMBC01000001">
    <property type="protein sequence ID" value="SCB78257.1"/>
    <property type="molecule type" value="Genomic_DNA"/>
</dbReference>
<dbReference type="AlphaFoldDB" id="A0A1C3Z776"/>
<reference evidence="2" key="1">
    <citation type="submission" date="2016-08" db="EMBL/GenBank/DDBJ databases">
        <authorList>
            <person name="Varghese N."/>
            <person name="Submissions Spin"/>
        </authorList>
    </citation>
    <scope>NUCLEOTIDE SEQUENCE [LARGE SCALE GENOMIC DNA]</scope>
    <source>
        <strain evidence="2">REICA_142</strain>
    </source>
</reference>
<evidence type="ECO:0000313" key="2">
    <source>
        <dbReference type="Proteomes" id="UP000198515"/>
    </source>
</evidence>
<protein>
    <submittedName>
        <fullName evidence="1">Uncharacterized protein</fullName>
    </submittedName>
</protein>
<name>A0A1C3Z776_9ENTR</name>